<comment type="function">
    <text evidence="3">Acts as component of the GARP complex that is involved in retrograde transport from early and late endosomes to the trans-Golgi network (TGN).</text>
</comment>
<dbReference type="GO" id="GO:0000938">
    <property type="term" value="C:GARP complex"/>
    <property type="evidence" value="ECO:0007669"/>
    <property type="project" value="UniProtKB-UniRule"/>
</dbReference>
<accession>A0A1B6D733</accession>
<dbReference type="GO" id="GO:0015031">
    <property type="term" value="P:protein transport"/>
    <property type="evidence" value="ECO:0007669"/>
    <property type="project" value="UniProtKB-UniRule"/>
</dbReference>
<dbReference type="GO" id="GO:0007030">
    <property type="term" value="P:Golgi organization"/>
    <property type="evidence" value="ECO:0007669"/>
    <property type="project" value="UniProtKB-UniRule"/>
</dbReference>
<comment type="subcellular location">
    <subcellularLocation>
        <location evidence="3">Golgi apparatus</location>
        <location evidence="3">trans-Golgi network</location>
    </subcellularLocation>
</comment>
<evidence type="ECO:0000256" key="1">
    <source>
        <dbReference type="ARBA" id="ARBA00006080"/>
    </source>
</evidence>
<comment type="similarity">
    <text evidence="1 3">Belongs to the VPS51 family.</text>
</comment>
<evidence type="ECO:0000313" key="5">
    <source>
        <dbReference type="EMBL" id="JAS35573.1"/>
    </source>
</evidence>
<dbReference type="GO" id="GO:0032456">
    <property type="term" value="P:endocytic recycling"/>
    <property type="evidence" value="ECO:0007669"/>
    <property type="project" value="TreeGrafter"/>
</dbReference>
<dbReference type="GO" id="GO:1990745">
    <property type="term" value="C:EARP complex"/>
    <property type="evidence" value="ECO:0007669"/>
    <property type="project" value="TreeGrafter"/>
</dbReference>
<keyword evidence="3" id="KW-0813">Transport</keyword>
<keyword evidence="3" id="KW-0333">Golgi apparatus</keyword>
<reference evidence="4" key="1">
    <citation type="submission" date="2015-12" db="EMBL/GenBank/DDBJ databases">
        <title>De novo transcriptome assembly of four potential Pierce s Disease insect vectors from Arizona vineyards.</title>
        <authorList>
            <person name="Tassone E.E."/>
        </authorList>
    </citation>
    <scope>NUCLEOTIDE SEQUENCE</scope>
</reference>
<protein>
    <recommendedName>
        <fullName evidence="2 3">Vacuolar protein sorting-associated protein 51 homolog</fullName>
    </recommendedName>
</protein>
<dbReference type="GO" id="GO:0006869">
    <property type="term" value="P:lipid transport"/>
    <property type="evidence" value="ECO:0007669"/>
    <property type="project" value="UniProtKB-UniRule"/>
</dbReference>
<evidence type="ECO:0000256" key="3">
    <source>
        <dbReference type="RuleBase" id="RU368010"/>
    </source>
</evidence>
<dbReference type="GO" id="GO:0007041">
    <property type="term" value="P:lysosomal transport"/>
    <property type="evidence" value="ECO:0007669"/>
    <property type="project" value="TreeGrafter"/>
</dbReference>
<comment type="subunit">
    <text evidence="3">Component of the Golgi-associated retrograde protein (GARP) complex.</text>
</comment>
<organism evidence="4">
    <name type="scientific">Clastoptera arizonana</name>
    <name type="common">Arizona spittle bug</name>
    <dbReference type="NCBI Taxonomy" id="38151"/>
    <lineage>
        <taxon>Eukaryota</taxon>
        <taxon>Metazoa</taxon>
        <taxon>Ecdysozoa</taxon>
        <taxon>Arthropoda</taxon>
        <taxon>Hexapoda</taxon>
        <taxon>Insecta</taxon>
        <taxon>Pterygota</taxon>
        <taxon>Neoptera</taxon>
        <taxon>Paraneoptera</taxon>
        <taxon>Hemiptera</taxon>
        <taxon>Auchenorrhyncha</taxon>
        <taxon>Cercopoidea</taxon>
        <taxon>Clastopteridae</taxon>
        <taxon>Clastoptera</taxon>
    </lineage>
</organism>
<dbReference type="GO" id="GO:0048193">
    <property type="term" value="P:Golgi vesicle transport"/>
    <property type="evidence" value="ECO:0007669"/>
    <property type="project" value="TreeGrafter"/>
</dbReference>
<keyword evidence="3" id="KW-0653">Protein transport</keyword>
<proteinExistence type="inferred from homology"/>
<sequence>MFIDVDITLKETIHSLNLMVRRIMTQFFDCIQAKLDSQPEGIDSAMISHALDKFYRKLTIVKTVLEDQEYIEIFVDMIVKAGRKHCRYYLNVLKKFLEDSLLNIRQALASTKVISSTSTELSSSGVTSELLTQLVSSLVTKVKQVLEDLMPFIQSSQLYYASRPRVRESFCIDSVREGLVVAFIHHIIATATTFCSASKNYPTLPLFLIISKMCLEFEATNINYLLKLTDKLFELDTKDEQVLINEEEMCIGMRNAAQNLLTHYVRLQGLAISQMLRKSVETKDWLHSLEPRTVRAVMKRVMEEIAAVETQVGMLFEEGSQTELSSDSSRKTHSKYLRSTPSNWSSHSLAGSHVHKLFSEKIEIMSPVEFSKMSILAGVIKISLKTLLECVRLRTFSRYGLQQLQVDTHYLQLYLWRFVADENLIHFFLDEVLNSAMNRCLDPVLMEQSVVEIICERG</sequence>
<dbReference type="GO" id="GO:0016020">
    <property type="term" value="C:membrane"/>
    <property type="evidence" value="ECO:0007669"/>
    <property type="project" value="TreeGrafter"/>
</dbReference>
<dbReference type="EMBL" id="GEDC01001725">
    <property type="protein sequence ID" value="JAS35573.1"/>
    <property type="molecule type" value="Transcribed_RNA"/>
</dbReference>
<keyword evidence="3" id="KW-0445">Lipid transport</keyword>
<dbReference type="EMBL" id="GEDC01015832">
    <property type="protein sequence ID" value="JAS21466.1"/>
    <property type="molecule type" value="Transcribed_RNA"/>
</dbReference>
<evidence type="ECO:0000256" key="2">
    <source>
        <dbReference type="ARBA" id="ARBA00016122"/>
    </source>
</evidence>
<dbReference type="PANTHER" id="PTHR15954">
    <property type="entry name" value="VACUOLAR PROTEIN SORTING-ASSOCIATED PROTEIN 51 HOMOLOG"/>
    <property type="match status" value="1"/>
</dbReference>
<evidence type="ECO:0000313" key="4">
    <source>
        <dbReference type="EMBL" id="JAS21466.1"/>
    </source>
</evidence>
<dbReference type="GO" id="GO:0005829">
    <property type="term" value="C:cytosol"/>
    <property type="evidence" value="ECO:0007669"/>
    <property type="project" value="GOC"/>
</dbReference>
<gene>
    <name evidence="4" type="ORF">g.33125</name>
    <name evidence="5" type="ORF">g.33126</name>
</gene>
<dbReference type="AlphaFoldDB" id="A0A1B6D733"/>
<dbReference type="PANTHER" id="PTHR15954:SF4">
    <property type="entry name" value="VACUOLAR PROTEIN SORTING-ASSOCIATED PROTEIN 51 HOMOLOG"/>
    <property type="match status" value="1"/>
</dbReference>
<dbReference type="InterPro" id="IPR014812">
    <property type="entry name" value="Vps51"/>
</dbReference>
<dbReference type="GO" id="GO:0042147">
    <property type="term" value="P:retrograde transport, endosome to Golgi"/>
    <property type="evidence" value="ECO:0007669"/>
    <property type="project" value="UniProtKB-UniRule"/>
</dbReference>
<name>A0A1B6D733_9HEMI</name>